<feature type="transmembrane region" description="Helical" evidence="9">
    <location>
        <begin position="454"/>
        <end position="477"/>
    </location>
</feature>
<keyword evidence="7 9" id="KW-0472">Membrane</keyword>
<keyword evidence="6 9" id="KW-1133">Transmembrane helix</keyword>
<feature type="transmembrane region" description="Helical" evidence="9">
    <location>
        <begin position="6"/>
        <end position="31"/>
    </location>
</feature>
<dbReference type="EC" id="7.1.1.2" evidence="2 9"/>
<name>Q9T9H1_HALRO</name>
<dbReference type="GO" id="GO:0042773">
    <property type="term" value="P:ATP synthesis coupled electron transport"/>
    <property type="evidence" value="ECO:0007669"/>
    <property type="project" value="InterPro"/>
</dbReference>
<dbReference type="PANTHER" id="PTHR42829">
    <property type="entry name" value="NADH-UBIQUINONE OXIDOREDUCTASE CHAIN 5"/>
    <property type="match status" value="1"/>
</dbReference>
<sequence>MLEIFYMYVLVYLCGLLLLGQLLVLLTVGLNNLSGFLVVVVKIFYKAVVGILFFVFVWIMCYGGFIGGEISLGSGLWLGASLDFLIDFYTICFYLVAGVVSWSILEFGFSYVGGEPQFGKFSWMLLCFLFFMMCLVVAGKFLMLFLGWEGVGLLSFVLISWWCNRESAVGSSIQAVLYNRVGWFWNNGLVVLFVISGVGFGLNDNEGLTFGFGFLLLAIMAKSSQFLFHPWLPNAMEGPTPVSSLLHSSTMVVAGVSLLIRVVESVDCMGLVMLVGAVTSFSEGLCAIGQFDFKKVVAFSTTSQLGFMVFTVGLGYSYLAFFHVLMHAFFKAMFLMVSGEMIHARQNIQDLRELGHGELMMKRPGFLLILGSGVMMMGFPFLSGFFTKDLVMESFFGGFLNRWVFFLFLFSVLFTCGYSTWIIGKMLISWGWGCSVVLGMEGMLGPFFLYRPYLLAICGGVLVWGWMGDFAESYVVCLVKVGPLIIFGVGSFCGALLVLWRAQLVSGFAFYLGFFNPLVHKFMIYLSQVWSFFSLYCDYLILEMILPRGWY</sequence>
<evidence type="ECO:0000256" key="8">
    <source>
        <dbReference type="ARBA" id="ARBA00049551"/>
    </source>
</evidence>
<comment type="function">
    <text evidence="9">Core subunit of the mitochondrial membrane respiratory chain NADH dehydrogenase (Complex I) which catalyzes electron transfer from NADH through the respiratory chain, using ubiquinone as an electron acceptor. Essential for the catalytic activity and assembly of complex I.</text>
</comment>
<feature type="transmembrane region" description="Helical" evidence="9">
    <location>
        <begin position="121"/>
        <end position="139"/>
    </location>
</feature>
<reference evidence="12" key="1">
    <citation type="journal article" date="1999" name="Genetics">
        <title>Complete DNA sequence of the mitochondrial genome of the ascidian Halocynthia roretzi (Chordata, Urochordata).</title>
        <authorList>
            <person name="Yokobori S."/>
            <person name="Ueda T."/>
            <person name="Feldmaier-Fuchs G."/>
            <person name="Paabo S."/>
            <person name="Ueshima R."/>
            <person name="Kondow A."/>
            <person name="Nishikawa K."/>
            <person name="Watanabe K."/>
        </authorList>
    </citation>
    <scope>NUCLEOTIDE SEQUENCE</scope>
</reference>
<dbReference type="Pfam" id="PF00361">
    <property type="entry name" value="Proton_antipo_M"/>
    <property type="match status" value="1"/>
</dbReference>
<evidence type="ECO:0000256" key="7">
    <source>
        <dbReference type="ARBA" id="ARBA00023136"/>
    </source>
</evidence>
<keyword evidence="4" id="KW-0679">Respiratory chain</keyword>
<dbReference type="PANTHER" id="PTHR42829:SF2">
    <property type="entry name" value="NADH-UBIQUINONE OXIDOREDUCTASE CHAIN 5"/>
    <property type="match status" value="1"/>
</dbReference>
<evidence type="ECO:0000256" key="3">
    <source>
        <dbReference type="ARBA" id="ARBA00021096"/>
    </source>
</evidence>
<evidence type="ECO:0000256" key="5">
    <source>
        <dbReference type="ARBA" id="ARBA00022692"/>
    </source>
</evidence>
<geneLocation type="mitochondrion" evidence="12"/>
<evidence type="ECO:0000313" key="12">
    <source>
        <dbReference type="EMBL" id="BAA88259.1"/>
    </source>
</evidence>
<dbReference type="GO" id="GO:0015990">
    <property type="term" value="P:electron transport coupled proton transport"/>
    <property type="evidence" value="ECO:0007669"/>
    <property type="project" value="TreeGrafter"/>
</dbReference>
<feature type="transmembrane region" description="Helical" evidence="9">
    <location>
        <begin position="269"/>
        <end position="289"/>
    </location>
</feature>
<evidence type="ECO:0000256" key="6">
    <source>
        <dbReference type="ARBA" id="ARBA00022989"/>
    </source>
</evidence>
<feature type="transmembrane region" description="Helical" evidence="9">
    <location>
        <begin position="484"/>
        <end position="502"/>
    </location>
</feature>
<evidence type="ECO:0000256" key="9">
    <source>
        <dbReference type="RuleBase" id="RU003404"/>
    </source>
</evidence>
<feature type="domain" description="NADH-Ubiquinone oxidoreductase (complex I) chain 5 N-terminal" evidence="11">
    <location>
        <begin position="80"/>
        <end position="121"/>
    </location>
</feature>
<feature type="transmembrane region" description="Helical" evidence="9">
    <location>
        <begin position="184"/>
        <end position="202"/>
    </location>
</feature>
<feature type="transmembrane region" description="Helical" evidence="9">
    <location>
        <begin position="208"/>
        <end position="232"/>
    </location>
</feature>
<keyword evidence="9" id="KW-0520">NAD</keyword>
<feature type="transmembrane region" description="Helical" evidence="9">
    <location>
        <begin position="403"/>
        <end position="423"/>
    </location>
</feature>
<feature type="domain" description="NADH:quinone oxidoreductase/Mrp antiporter transmembrane" evidence="10">
    <location>
        <begin position="139"/>
        <end position="414"/>
    </location>
</feature>
<feature type="transmembrane region" description="Helical" evidence="9">
    <location>
        <begin position="296"/>
        <end position="318"/>
    </location>
</feature>
<dbReference type="Pfam" id="PF00662">
    <property type="entry name" value="Proton_antipo_N"/>
    <property type="match status" value="1"/>
</dbReference>
<feature type="transmembrane region" description="Helical" evidence="9">
    <location>
        <begin position="88"/>
        <end position="109"/>
    </location>
</feature>
<feature type="transmembrane region" description="Helical" evidence="9">
    <location>
        <begin position="244"/>
        <end position="263"/>
    </location>
</feature>
<proteinExistence type="inferred from homology"/>
<dbReference type="GO" id="GO:0016020">
    <property type="term" value="C:membrane"/>
    <property type="evidence" value="ECO:0007669"/>
    <property type="project" value="UniProtKB-SubCell"/>
</dbReference>
<dbReference type="GO" id="GO:0003954">
    <property type="term" value="F:NADH dehydrogenase activity"/>
    <property type="evidence" value="ECO:0007669"/>
    <property type="project" value="TreeGrafter"/>
</dbReference>
<feature type="transmembrane region" description="Helical" evidence="9">
    <location>
        <begin position="43"/>
        <end position="68"/>
    </location>
</feature>
<dbReference type="RefSeq" id="NP_038248.1">
    <property type="nucleotide sequence ID" value="NC_002177.1"/>
</dbReference>
<dbReference type="AlphaFoldDB" id="Q9T9H1"/>
<organism evidence="12">
    <name type="scientific">Halocynthia roretzi</name>
    <name type="common">Sea squirt</name>
    <name type="synonym">Cynthia roretzi</name>
    <dbReference type="NCBI Taxonomy" id="7729"/>
    <lineage>
        <taxon>Eukaryota</taxon>
        <taxon>Metazoa</taxon>
        <taxon>Chordata</taxon>
        <taxon>Tunicata</taxon>
        <taxon>Ascidiacea</taxon>
        <taxon>Stolidobranchia</taxon>
        <taxon>Pyuridae</taxon>
        <taxon>Halocynthia</taxon>
    </lineage>
</organism>
<dbReference type="InterPro" id="IPR001750">
    <property type="entry name" value="ND/Mrp_TM"/>
</dbReference>
<accession>Q9T9H1</accession>
<dbReference type="InterPro" id="IPR001516">
    <property type="entry name" value="Proton_antipo_N"/>
</dbReference>
<dbReference type="EMBL" id="AB024528">
    <property type="protein sequence ID" value="BAA88259.1"/>
    <property type="molecule type" value="Genomic_DNA"/>
</dbReference>
<keyword evidence="9" id="KW-0830">Ubiquinone</keyword>
<dbReference type="CTD" id="4540"/>
<keyword evidence="5 9" id="KW-0812">Transmembrane</keyword>
<keyword evidence="9 12" id="KW-0496">Mitochondrion</keyword>
<comment type="similarity">
    <text evidence="9">Belongs to the complex I subunit 5 family.</text>
</comment>
<protein>
    <recommendedName>
        <fullName evidence="3 9">NADH-ubiquinone oxidoreductase chain 5</fullName>
        <ecNumber evidence="2 9">7.1.1.2</ecNumber>
    </recommendedName>
</protein>
<evidence type="ECO:0000259" key="10">
    <source>
        <dbReference type="Pfam" id="PF00361"/>
    </source>
</evidence>
<feature type="transmembrane region" description="Helical" evidence="9">
    <location>
        <begin position="365"/>
        <end position="383"/>
    </location>
</feature>
<comment type="subcellular location">
    <subcellularLocation>
        <location evidence="1">Membrane</location>
        <topology evidence="1">Multi-pass membrane protein</topology>
    </subcellularLocation>
</comment>
<dbReference type="GeneID" id="808961"/>
<keyword evidence="4" id="KW-0249">Electron transport</keyword>
<keyword evidence="9" id="KW-0813">Transport</keyword>
<evidence type="ECO:0000256" key="1">
    <source>
        <dbReference type="ARBA" id="ARBA00004141"/>
    </source>
</evidence>
<dbReference type="PRINTS" id="PR01434">
    <property type="entry name" value="NADHDHGNASE5"/>
</dbReference>
<evidence type="ECO:0000256" key="2">
    <source>
        <dbReference type="ARBA" id="ARBA00012944"/>
    </source>
</evidence>
<dbReference type="InterPro" id="IPR003945">
    <property type="entry name" value="NU5C-like"/>
</dbReference>
<dbReference type="GO" id="GO:0008137">
    <property type="term" value="F:NADH dehydrogenase (ubiquinone) activity"/>
    <property type="evidence" value="ECO:0007669"/>
    <property type="project" value="UniProtKB-EC"/>
</dbReference>
<evidence type="ECO:0000259" key="11">
    <source>
        <dbReference type="Pfam" id="PF00662"/>
    </source>
</evidence>
<evidence type="ECO:0000256" key="4">
    <source>
        <dbReference type="ARBA" id="ARBA00022660"/>
    </source>
</evidence>
<comment type="catalytic activity">
    <reaction evidence="8 9">
        <text>a ubiquinone + NADH + 5 H(+)(in) = a ubiquinol + NAD(+) + 4 H(+)(out)</text>
        <dbReference type="Rhea" id="RHEA:29091"/>
        <dbReference type="Rhea" id="RHEA-COMP:9565"/>
        <dbReference type="Rhea" id="RHEA-COMP:9566"/>
        <dbReference type="ChEBI" id="CHEBI:15378"/>
        <dbReference type="ChEBI" id="CHEBI:16389"/>
        <dbReference type="ChEBI" id="CHEBI:17976"/>
        <dbReference type="ChEBI" id="CHEBI:57540"/>
        <dbReference type="ChEBI" id="CHEBI:57945"/>
        <dbReference type="EC" id="7.1.1.2"/>
    </reaction>
</comment>